<dbReference type="EMBL" id="MRCX01000159">
    <property type="protein sequence ID" value="RKK69339.1"/>
    <property type="molecule type" value="Genomic_DNA"/>
</dbReference>
<evidence type="ECO:0000313" key="1">
    <source>
        <dbReference type="EMBL" id="RKK69339.1"/>
    </source>
</evidence>
<proteinExistence type="predicted"/>
<name>A0A420MMU0_FUSOX</name>
<reference evidence="1 2" key="1">
    <citation type="journal article" date="2018" name="Sci. Rep.">
        <title>Characterisation of pathogen-specific regions and novel effector candidates in Fusarium oxysporum f. sp. cepae.</title>
        <authorList>
            <person name="Armitage A.D."/>
            <person name="Taylor A."/>
            <person name="Sobczyk M.K."/>
            <person name="Baxter L."/>
            <person name="Greenfield B.P."/>
            <person name="Bates H.J."/>
            <person name="Wilson F."/>
            <person name="Jackson A.C."/>
            <person name="Ott S."/>
            <person name="Harrison R.J."/>
            <person name="Clarkson J.P."/>
        </authorList>
    </citation>
    <scope>NUCLEOTIDE SEQUENCE [LARGE SCALE GENOMIC DNA]</scope>
    <source>
        <strain evidence="1 2">Fo_A13</strain>
    </source>
</reference>
<sequence length="40" mass="4342">MVLLLLCRSAVKAADYLSDSEASSDPECCLDFSVPMNEMS</sequence>
<evidence type="ECO:0000313" key="2">
    <source>
        <dbReference type="Proteomes" id="UP000285084"/>
    </source>
</evidence>
<accession>A0A420MMU0</accession>
<dbReference type="Proteomes" id="UP000285084">
    <property type="component" value="Unassembled WGS sequence"/>
</dbReference>
<dbReference type="AlphaFoldDB" id="A0A420MMU0"/>
<comment type="caution">
    <text evidence="1">The sequence shown here is derived from an EMBL/GenBank/DDBJ whole genome shotgun (WGS) entry which is preliminary data.</text>
</comment>
<protein>
    <submittedName>
        <fullName evidence="1">Uncharacterized protein</fullName>
    </submittedName>
</protein>
<organism evidence="1 2">
    <name type="scientific">Fusarium oxysporum</name>
    <name type="common">Fusarium vascular wilt</name>
    <dbReference type="NCBI Taxonomy" id="5507"/>
    <lineage>
        <taxon>Eukaryota</taxon>
        <taxon>Fungi</taxon>
        <taxon>Dikarya</taxon>
        <taxon>Ascomycota</taxon>
        <taxon>Pezizomycotina</taxon>
        <taxon>Sordariomycetes</taxon>
        <taxon>Hypocreomycetidae</taxon>
        <taxon>Hypocreales</taxon>
        <taxon>Nectriaceae</taxon>
        <taxon>Fusarium</taxon>
        <taxon>Fusarium oxysporum species complex</taxon>
    </lineage>
</organism>
<gene>
    <name evidence="1" type="ORF">BFJ69_g12832</name>
</gene>